<keyword evidence="1" id="KW-0472">Membrane</keyword>
<feature type="transmembrane region" description="Helical" evidence="1">
    <location>
        <begin position="16"/>
        <end position="39"/>
    </location>
</feature>
<feature type="transmembrane region" description="Helical" evidence="1">
    <location>
        <begin position="59"/>
        <end position="80"/>
    </location>
</feature>
<evidence type="ECO:0000313" key="2">
    <source>
        <dbReference type="EMBL" id="UXY23852.1"/>
    </source>
</evidence>
<feature type="transmembrane region" description="Helical" evidence="1">
    <location>
        <begin position="140"/>
        <end position="164"/>
    </location>
</feature>
<dbReference type="EMBL" id="CP106793">
    <property type="protein sequence ID" value="UXY23852.1"/>
    <property type="molecule type" value="Genomic_DNA"/>
</dbReference>
<dbReference type="Proteomes" id="UP001061298">
    <property type="component" value="Chromosome"/>
</dbReference>
<gene>
    <name evidence="2" type="ORF">N8I84_38010</name>
</gene>
<feature type="transmembrane region" description="Helical" evidence="1">
    <location>
        <begin position="173"/>
        <end position="191"/>
    </location>
</feature>
<reference evidence="2" key="1">
    <citation type="submission" date="2022-10" db="EMBL/GenBank/DDBJ databases">
        <authorList>
            <person name="Mo P."/>
        </authorList>
    </citation>
    <scope>NUCLEOTIDE SEQUENCE</scope>
    <source>
        <strain evidence="2">HUAS 13-4</strain>
    </source>
</reference>
<dbReference type="RefSeq" id="WP_263234065.1">
    <property type="nucleotide sequence ID" value="NZ_CP106793.1"/>
</dbReference>
<sequence length="225" mass="23485">MTETRAGQQALQTPRAAGLAGVVFALLLAAAMVLIRLSIPQGAESVTLQGLTDPTRRSAVKAALALVPLAGICFLWFMGALRARMGEAEDQFLATVFLGSGLVFVATLFGVAAAAAGVLATTDAPGGTPGLPAWNFGRHFAYTLLTEYATRMAAVFTCSTSVICHRLRLLPRWLSLLGFLTFLTLLFVSAGVPWSELVFPGWSLLVGAFVFAAGPSPRPGTAAAS</sequence>
<organism evidence="2 3">
    <name type="scientific">Streptomyces cynarae</name>
    <dbReference type="NCBI Taxonomy" id="2981134"/>
    <lineage>
        <taxon>Bacteria</taxon>
        <taxon>Bacillati</taxon>
        <taxon>Actinomycetota</taxon>
        <taxon>Actinomycetes</taxon>
        <taxon>Kitasatosporales</taxon>
        <taxon>Streptomycetaceae</taxon>
        <taxon>Streptomyces</taxon>
    </lineage>
</organism>
<protein>
    <recommendedName>
        <fullName evidence="4">DUF4386 family protein</fullName>
    </recommendedName>
</protein>
<feature type="transmembrane region" description="Helical" evidence="1">
    <location>
        <begin position="197"/>
        <end position="214"/>
    </location>
</feature>
<evidence type="ECO:0000313" key="3">
    <source>
        <dbReference type="Proteomes" id="UP001061298"/>
    </source>
</evidence>
<evidence type="ECO:0000256" key="1">
    <source>
        <dbReference type="SAM" id="Phobius"/>
    </source>
</evidence>
<proteinExistence type="predicted"/>
<keyword evidence="1" id="KW-0812">Transmembrane</keyword>
<evidence type="ECO:0008006" key="4">
    <source>
        <dbReference type="Google" id="ProtNLM"/>
    </source>
</evidence>
<keyword evidence="3" id="KW-1185">Reference proteome</keyword>
<keyword evidence="1" id="KW-1133">Transmembrane helix</keyword>
<name>A0ABY6ECB1_9ACTN</name>
<feature type="transmembrane region" description="Helical" evidence="1">
    <location>
        <begin position="92"/>
        <end position="120"/>
    </location>
</feature>
<accession>A0ABY6ECB1</accession>